<feature type="compositionally biased region" description="Low complexity" evidence="1">
    <location>
        <begin position="219"/>
        <end position="230"/>
    </location>
</feature>
<evidence type="ECO:0000256" key="1">
    <source>
        <dbReference type="SAM" id="MobiDB-lite"/>
    </source>
</evidence>
<feature type="compositionally biased region" description="Basic and acidic residues" evidence="1">
    <location>
        <begin position="144"/>
        <end position="160"/>
    </location>
</feature>
<organism evidence="2 3">
    <name type="scientific">Lepidothrix coronata</name>
    <name type="common">blue-crowned manakin</name>
    <dbReference type="NCBI Taxonomy" id="321398"/>
    <lineage>
        <taxon>Eukaryota</taxon>
        <taxon>Metazoa</taxon>
        <taxon>Chordata</taxon>
        <taxon>Craniata</taxon>
        <taxon>Vertebrata</taxon>
        <taxon>Euteleostomi</taxon>
        <taxon>Archelosauria</taxon>
        <taxon>Archosauria</taxon>
        <taxon>Dinosauria</taxon>
        <taxon>Saurischia</taxon>
        <taxon>Theropoda</taxon>
        <taxon>Coelurosauria</taxon>
        <taxon>Aves</taxon>
        <taxon>Neognathae</taxon>
        <taxon>Neoaves</taxon>
        <taxon>Telluraves</taxon>
        <taxon>Australaves</taxon>
        <taxon>Passeriformes</taxon>
        <taxon>Pipridae</taxon>
        <taxon>Lepidothrix</taxon>
    </lineage>
</organism>
<feature type="region of interest" description="Disordered" evidence="1">
    <location>
        <begin position="1"/>
        <end position="20"/>
    </location>
</feature>
<dbReference type="Proteomes" id="UP000504624">
    <property type="component" value="Unplaced"/>
</dbReference>
<feature type="region of interest" description="Disordered" evidence="1">
    <location>
        <begin position="128"/>
        <end position="230"/>
    </location>
</feature>
<proteinExistence type="predicted"/>
<feature type="compositionally biased region" description="Polar residues" evidence="1">
    <location>
        <begin position="206"/>
        <end position="216"/>
    </location>
</feature>
<name>A0A6J0GFB9_9PASS</name>
<gene>
    <name evidence="3" type="primary">LOC108492188</name>
</gene>
<dbReference type="OrthoDB" id="9212596at2759"/>
<feature type="compositionally biased region" description="Basic residues" evidence="1">
    <location>
        <begin position="181"/>
        <end position="205"/>
    </location>
</feature>
<dbReference type="AlphaFoldDB" id="A0A6J0GFB9"/>
<feature type="region of interest" description="Disordered" evidence="1">
    <location>
        <begin position="38"/>
        <end position="109"/>
    </location>
</feature>
<dbReference type="GeneID" id="108492188"/>
<keyword evidence="2" id="KW-1185">Reference proteome</keyword>
<evidence type="ECO:0000313" key="2">
    <source>
        <dbReference type="Proteomes" id="UP000504624"/>
    </source>
</evidence>
<reference evidence="3" key="1">
    <citation type="submission" date="2025-08" db="UniProtKB">
        <authorList>
            <consortium name="RefSeq"/>
        </authorList>
    </citation>
    <scope>IDENTIFICATION</scope>
</reference>
<evidence type="ECO:0000313" key="3">
    <source>
        <dbReference type="RefSeq" id="XP_017659721.1"/>
    </source>
</evidence>
<protein>
    <submittedName>
        <fullName evidence="3">Uncharacterized protein LOC108492188</fullName>
    </submittedName>
</protein>
<accession>A0A6J0GFB9</accession>
<sequence>MLLPRATGSSRQGGKAICHSVPMRRASLGQQGVSMGRARYKAPSQASKLNTPYGARGTASAAGPGLSRREDYPQHSPPRSAMPLAAVTPGQHKKAWRGEGRGKRQRQWQQVQADDMLIMLLCSNRAGRGTRRQEQWKLRGRMHINRDNEQGQQEREKDLMEQDPCASSSNGCGSQGGQHRGPVHRPQWKRPGKAHWWSHSRRRNWKQQQQLQCTEPSHQDQAGGQSSSGQKGVLFWNAKKRCWVPTLRVPAATWREARARLRPMNMAGHRPPGMCTPHNTSQYIMDQHDPIG</sequence>
<dbReference type="RefSeq" id="XP_017659721.1">
    <property type="nucleotide sequence ID" value="XM_017804232.1"/>
</dbReference>